<evidence type="ECO:0000313" key="4">
    <source>
        <dbReference type="EMBL" id="PLN80192.1"/>
    </source>
</evidence>
<dbReference type="OrthoDB" id="2915840at2759"/>
<dbReference type="GO" id="GO:0016491">
    <property type="term" value="F:oxidoreductase activity"/>
    <property type="evidence" value="ECO:0007669"/>
    <property type="project" value="UniProtKB-KW"/>
</dbReference>
<dbReference type="InterPro" id="IPR050346">
    <property type="entry name" value="FMO-like"/>
</dbReference>
<sequence length="699" mass="76740">MARVLIIGAGKRLYGLVAAKTYLQVTGAYDVSREDKEVPSNPEVPPAFTSSCFSSGSSTGSASTKPAVLIIDAARSLGGTWAQERLYPNLLSQNSYGLYEYSDLSLKDALPDGEDFEGEDLAGQFIPGWKIHRYLQVWCEKWALLERMRLGWRVVSTRRLPTGEWEVGVTISGEGCQDHSITLICDKLILATGLTSEPNVPVIPDRTEAGEKETLPRVHAKEVGRYCRENLGYRPIPRAKKKKKDGDEIHIPGGQNLRTVVVQGGAKSSFDFVHLFASLHRDLPSHSLDSKHPEKVQIHWVIREKNAGLAWMAPPESKLPNGRFLPSDKAASTRLMGMLTPCVYNTPKRIGLSRPSGDPWGWRPRVEGTWWCRLFHGNPVGRFAIRQLWTSIDRGIKMSAGYDSDSKMEKLRPGSSVIDCAASGGIANHPNFWETLRGANVHVHRADITEFTGLACNPTVHLDNGDVIPDADLIVHATGWKPVASIPFEPASLAHTLGLACSVETLAQSPCEGVSQSLAAWENLDWKTESKLRRVFDTSTFRPLRRASETTPYRLFRRMVSPSLAAQGDRSFVMLGVVLSSTVAVVAEVQALWAAAFLTGSLDGKGLCCGGLSSPLRINEDVEDSLREAVSEDVVWGRLTGSGLDVDAIYYNDVLLRDLGLNPYRLGRGCLNELMGTYGPTAYAGIVDEWMHPRGADGH</sequence>
<keyword evidence="1" id="KW-0285">Flavoprotein</keyword>
<gene>
    <name evidence="4" type="ORF">BDW42DRAFT_194625</name>
</gene>
<protein>
    <recommendedName>
        <fullName evidence="6">FAD/NAD(P)-binding domain-containing protein</fullName>
    </recommendedName>
</protein>
<dbReference type="PANTHER" id="PTHR23023">
    <property type="entry name" value="DIMETHYLANILINE MONOOXYGENASE"/>
    <property type="match status" value="1"/>
</dbReference>
<evidence type="ECO:0000256" key="3">
    <source>
        <dbReference type="ARBA" id="ARBA00023002"/>
    </source>
</evidence>
<dbReference type="AlphaFoldDB" id="A0A2J5HSI2"/>
<keyword evidence="3" id="KW-0560">Oxidoreductase</keyword>
<keyword evidence="5" id="KW-1185">Reference proteome</keyword>
<evidence type="ECO:0000256" key="1">
    <source>
        <dbReference type="ARBA" id="ARBA00022630"/>
    </source>
</evidence>
<dbReference type="Proteomes" id="UP000235023">
    <property type="component" value="Unassembled WGS sequence"/>
</dbReference>
<name>A0A2J5HSI2_9EURO</name>
<evidence type="ECO:0000313" key="5">
    <source>
        <dbReference type="Proteomes" id="UP000235023"/>
    </source>
</evidence>
<evidence type="ECO:0000256" key="2">
    <source>
        <dbReference type="ARBA" id="ARBA00022827"/>
    </source>
</evidence>
<organism evidence="4 5">
    <name type="scientific">Aspergillus taichungensis</name>
    <dbReference type="NCBI Taxonomy" id="482145"/>
    <lineage>
        <taxon>Eukaryota</taxon>
        <taxon>Fungi</taxon>
        <taxon>Dikarya</taxon>
        <taxon>Ascomycota</taxon>
        <taxon>Pezizomycotina</taxon>
        <taxon>Eurotiomycetes</taxon>
        <taxon>Eurotiomycetidae</taxon>
        <taxon>Eurotiales</taxon>
        <taxon>Aspergillaceae</taxon>
        <taxon>Aspergillus</taxon>
        <taxon>Aspergillus subgen. Circumdati</taxon>
    </lineage>
</organism>
<evidence type="ECO:0008006" key="6">
    <source>
        <dbReference type="Google" id="ProtNLM"/>
    </source>
</evidence>
<dbReference type="SUPFAM" id="SSF51905">
    <property type="entry name" value="FAD/NAD(P)-binding domain"/>
    <property type="match status" value="1"/>
</dbReference>
<dbReference type="Gene3D" id="3.50.50.60">
    <property type="entry name" value="FAD/NAD(P)-binding domain"/>
    <property type="match status" value="1"/>
</dbReference>
<keyword evidence="2" id="KW-0274">FAD</keyword>
<proteinExistence type="predicted"/>
<dbReference type="InterPro" id="IPR036188">
    <property type="entry name" value="FAD/NAD-bd_sf"/>
</dbReference>
<reference evidence="5" key="1">
    <citation type="submission" date="2017-12" db="EMBL/GenBank/DDBJ databases">
        <authorList>
            <consortium name="DOE Joint Genome Institute"/>
            <person name="Mondo S.J."/>
            <person name="Kjaerbolling I."/>
            <person name="Vesth T.C."/>
            <person name="Frisvad J.C."/>
            <person name="Nybo J.L."/>
            <person name="Theobald S."/>
            <person name="Kuo A."/>
            <person name="Bowyer P."/>
            <person name="Matsuda Y."/>
            <person name="Lyhne E.K."/>
            <person name="Kogle M.E."/>
            <person name="Clum A."/>
            <person name="Lipzen A."/>
            <person name="Salamov A."/>
            <person name="Ngan C.Y."/>
            <person name="Daum C."/>
            <person name="Chiniquy J."/>
            <person name="Barry K."/>
            <person name="LaButti K."/>
            <person name="Haridas S."/>
            <person name="Simmons B.A."/>
            <person name="Magnuson J.K."/>
            <person name="Mortensen U.H."/>
            <person name="Larsen T.O."/>
            <person name="Grigoriev I.V."/>
            <person name="Baker S.E."/>
            <person name="Andersen M.R."/>
            <person name="Nordberg H.P."/>
            <person name="Cantor M.N."/>
            <person name="Hua S.X."/>
        </authorList>
    </citation>
    <scope>NUCLEOTIDE SEQUENCE [LARGE SCALE GENOMIC DNA]</scope>
    <source>
        <strain evidence="5">IBT 19404</strain>
    </source>
</reference>
<dbReference type="EMBL" id="KZ559550">
    <property type="protein sequence ID" value="PLN80192.1"/>
    <property type="molecule type" value="Genomic_DNA"/>
</dbReference>
<accession>A0A2J5HSI2</accession>